<feature type="region of interest" description="Disordered" evidence="9">
    <location>
        <begin position="278"/>
        <end position="325"/>
    </location>
</feature>
<proteinExistence type="inferred from homology"/>
<dbReference type="PANTHER" id="PTHR43671:SF13">
    <property type="entry name" value="SERINE_THREONINE-PROTEIN KINASE NEK2"/>
    <property type="match status" value="1"/>
</dbReference>
<dbReference type="InterPro" id="IPR008979">
    <property type="entry name" value="Galactose-bd-like_sf"/>
</dbReference>
<dbReference type="PANTHER" id="PTHR43671">
    <property type="entry name" value="SERINE/THREONINE-PROTEIN KINASE NEK"/>
    <property type="match status" value="1"/>
</dbReference>
<evidence type="ECO:0000256" key="4">
    <source>
        <dbReference type="ARBA" id="ARBA00022741"/>
    </source>
</evidence>
<dbReference type="PROSITE" id="PS00108">
    <property type="entry name" value="PROTEIN_KINASE_ST"/>
    <property type="match status" value="1"/>
</dbReference>
<dbReference type="Proteomes" id="UP001370100">
    <property type="component" value="Unassembled WGS sequence"/>
</dbReference>
<dbReference type="EC" id="2.7.11.1" evidence="2"/>
<dbReference type="InterPro" id="IPR011009">
    <property type="entry name" value="Kinase-like_dom_sf"/>
</dbReference>
<dbReference type="PROSITE" id="PS50011">
    <property type="entry name" value="PROTEIN_KINASE_DOM"/>
    <property type="match status" value="1"/>
</dbReference>
<evidence type="ECO:0000256" key="6">
    <source>
        <dbReference type="ARBA" id="ARBA00022840"/>
    </source>
</evidence>
<dbReference type="InterPro" id="IPR050660">
    <property type="entry name" value="NEK_Ser/Thr_kinase"/>
</dbReference>
<dbReference type="InterPro" id="IPR038637">
    <property type="entry name" value="NPCBM_sf"/>
</dbReference>
<dbReference type="InterPro" id="IPR013222">
    <property type="entry name" value="Glyco_hyd_98_carb-bd"/>
</dbReference>
<evidence type="ECO:0000313" key="13">
    <source>
        <dbReference type="Proteomes" id="UP001370100"/>
    </source>
</evidence>
<organism evidence="12 13">
    <name type="scientific">Actinomycetospora aeridis</name>
    <dbReference type="NCBI Taxonomy" id="3129231"/>
    <lineage>
        <taxon>Bacteria</taxon>
        <taxon>Bacillati</taxon>
        <taxon>Actinomycetota</taxon>
        <taxon>Actinomycetes</taxon>
        <taxon>Pseudonocardiales</taxon>
        <taxon>Pseudonocardiaceae</taxon>
        <taxon>Actinomycetospora</taxon>
    </lineage>
</organism>
<evidence type="ECO:0000313" key="12">
    <source>
        <dbReference type="EMBL" id="MEJ2887892.1"/>
    </source>
</evidence>
<name>A0ABU8N693_9PSEU</name>
<keyword evidence="6 8" id="KW-0067">ATP-binding</keyword>
<reference evidence="12 13" key="1">
    <citation type="submission" date="2024-03" db="EMBL/GenBank/DDBJ databases">
        <title>Actinomycetospora sp. OC33-EN06, a novel actinomycete isolated from wild orchid (Aerides multiflora).</title>
        <authorList>
            <person name="Suriyachadkun C."/>
        </authorList>
    </citation>
    <scope>NUCLEOTIDE SEQUENCE [LARGE SCALE GENOMIC DNA]</scope>
    <source>
        <strain evidence="12 13">OC33-EN06</strain>
    </source>
</reference>
<evidence type="ECO:0000256" key="7">
    <source>
        <dbReference type="ARBA" id="ARBA00023170"/>
    </source>
</evidence>
<dbReference type="PRINTS" id="PR01217">
    <property type="entry name" value="PRICHEXTENSN"/>
</dbReference>
<keyword evidence="4 8" id="KW-0547">Nucleotide-binding</keyword>
<evidence type="ECO:0000256" key="3">
    <source>
        <dbReference type="ARBA" id="ARBA00022679"/>
    </source>
</evidence>
<evidence type="ECO:0000256" key="8">
    <source>
        <dbReference type="PROSITE-ProRule" id="PRU10141"/>
    </source>
</evidence>
<dbReference type="SMART" id="SM00220">
    <property type="entry name" value="S_TKc"/>
    <property type="match status" value="1"/>
</dbReference>
<keyword evidence="7" id="KW-0675">Receptor</keyword>
<keyword evidence="10" id="KW-1133">Transmembrane helix</keyword>
<feature type="domain" description="Protein kinase" evidence="11">
    <location>
        <begin position="18"/>
        <end position="272"/>
    </location>
</feature>
<dbReference type="InterPro" id="IPR017441">
    <property type="entry name" value="Protein_kinase_ATP_BS"/>
</dbReference>
<dbReference type="SUPFAM" id="SSF49785">
    <property type="entry name" value="Galactose-binding domain-like"/>
    <property type="match status" value="1"/>
</dbReference>
<evidence type="ECO:0000256" key="9">
    <source>
        <dbReference type="SAM" id="MobiDB-lite"/>
    </source>
</evidence>
<evidence type="ECO:0000256" key="10">
    <source>
        <dbReference type="SAM" id="Phobius"/>
    </source>
</evidence>
<dbReference type="EMBL" id="JBBEGL010000004">
    <property type="protein sequence ID" value="MEJ2887892.1"/>
    <property type="molecule type" value="Genomic_DNA"/>
</dbReference>
<feature type="compositionally biased region" description="Low complexity" evidence="9">
    <location>
        <begin position="297"/>
        <end position="309"/>
    </location>
</feature>
<dbReference type="InterPro" id="IPR008271">
    <property type="entry name" value="Ser/Thr_kinase_AS"/>
</dbReference>
<evidence type="ECO:0000256" key="5">
    <source>
        <dbReference type="ARBA" id="ARBA00022777"/>
    </source>
</evidence>
<comment type="caution">
    <text evidence="12">The sequence shown here is derived from an EMBL/GenBank/DDBJ whole genome shotgun (WGS) entry which is preliminary data.</text>
</comment>
<keyword evidence="13" id="KW-1185">Reference proteome</keyword>
<dbReference type="GO" id="GO:0016301">
    <property type="term" value="F:kinase activity"/>
    <property type="evidence" value="ECO:0007669"/>
    <property type="project" value="UniProtKB-KW"/>
</dbReference>
<keyword evidence="10" id="KW-0472">Membrane</keyword>
<dbReference type="RefSeq" id="WP_337714382.1">
    <property type="nucleotide sequence ID" value="NZ_JBBEGL010000004.1"/>
</dbReference>
<dbReference type="CDD" id="cd14014">
    <property type="entry name" value="STKc_PknB_like"/>
    <property type="match status" value="1"/>
</dbReference>
<protein>
    <recommendedName>
        <fullName evidence="2">non-specific serine/threonine protein kinase</fullName>
        <ecNumber evidence="2">2.7.11.1</ecNumber>
    </recommendedName>
</protein>
<evidence type="ECO:0000256" key="2">
    <source>
        <dbReference type="ARBA" id="ARBA00012513"/>
    </source>
</evidence>
<keyword evidence="5 12" id="KW-0418">Kinase</keyword>
<sequence>MTTQLGAPDTPGATPPGYTTGRLLGRGGSGTVYEARHHSTGRSVALKVLDLDVVGPEMQRRFARERAAMSGLADHPHIVSILDAGWFAGRPWLAMSLCEGGSLASLRSPVPPAHALTLLHAIGSALATAHAQGVLHCDVKPGNILLTAYGQPALSDFGIARLTLESQGSRIGGYTLDHVPPEIIRGERPSDRGDIWSLGTSLWQLLAGRPPFRENDDVAPALIMRRIENDPLPALRRREIPTELKDLLEQMTAKDPFRRPGADEVVRRAAELARADGHALGTPLPLPGRRAATETWSGSVPPQLSSPSVSGPPVPRPPHPDEDAVTGRIPVTARAATSTPPPAPVAAPTMAPPVMPPPVVPPPAMPPPAMPPVPTAVSPTQPPPPRRRRWGLILSSLAILVIASMVGGGVLTYRYGPARTVTAPPTTVTVTAAPAPASPAANPTPAPNASAPGGVAPLFLAQVQEVDSTGTLTKQAFGINGRFYPQSINVGTNYSSTTPAGIDYLLNRQYRTFSTAFGIADNYSGLSTVDETPPTCTLQVLVDDRPLGPARTATRDTPVLLENLDVSGGLRLRLLVTQNGQSSSSSSSSANAADYPCTLGNPVVAG</sequence>
<feature type="region of interest" description="Disordered" evidence="9">
    <location>
        <begin position="1"/>
        <end position="21"/>
    </location>
</feature>
<accession>A0ABU8N693</accession>
<dbReference type="InterPro" id="IPR000719">
    <property type="entry name" value="Prot_kinase_dom"/>
</dbReference>
<keyword evidence="3" id="KW-0808">Transferase</keyword>
<dbReference type="SUPFAM" id="SSF56112">
    <property type="entry name" value="Protein kinase-like (PK-like)"/>
    <property type="match status" value="1"/>
</dbReference>
<dbReference type="PROSITE" id="PS00107">
    <property type="entry name" value="PROTEIN_KINASE_ATP"/>
    <property type="match status" value="1"/>
</dbReference>
<dbReference type="Gene3D" id="2.60.120.1060">
    <property type="entry name" value="NPCBM/NEW2 domain"/>
    <property type="match status" value="1"/>
</dbReference>
<dbReference type="Pfam" id="PF08305">
    <property type="entry name" value="NPCBM"/>
    <property type="match status" value="1"/>
</dbReference>
<keyword evidence="10" id="KW-0812">Transmembrane</keyword>
<evidence type="ECO:0000259" key="11">
    <source>
        <dbReference type="PROSITE" id="PS50011"/>
    </source>
</evidence>
<comment type="similarity">
    <text evidence="1">Belongs to the protein kinase superfamily. NEK Ser/Thr protein kinase family. NIMA subfamily.</text>
</comment>
<evidence type="ECO:0000256" key="1">
    <source>
        <dbReference type="ARBA" id="ARBA00010886"/>
    </source>
</evidence>
<gene>
    <name evidence="12" type="ORF">WCD41_15640</name>
</gene>
<feature type="binding site" evidence="8">
    <location>
        <position position="47"/>
    </location>
    <ligand>
        <name>ATP</name>
        <dbReference type="ChEBI" id="CHEBI:30616"/>
    </ligand>
</feature>
<feature type="transmembrane region" description="Helical" evidence="10">
    <location>
        <begin position="390"/>
        <end position="413"/>
    </location>
</feature>
<dbReference type="Gene3D" id="1.10.510.10">
    <property type="entry name" value="Transferase(Phosphotransferase) domain 1"/>
    <property type="match status" value="1"/>
</dbReference>
<dbReference type="Pfam" id="PF00069">
    <property type="entry name" value="Pkinase"/>
    <property type="match status" value="1"/>
</dbReference>
<dbReference type="Gene3D" id="3.30.200.20">
    <property type="entry name" value="Phosphorylase Kinase, domain 1"/>
    <property type="match status" value="1"/>
</dbReference>